<sequence length="117" mass="12770">MKFLSTLLLMVSVGAFAAEPKTAEVEKDIADNAAKVASAKRPSQEPLSMSVTGTQDAPNVLYIVPWKTVDAVPQEAYVSSLLDEVFAPVDPVEFERSIRINDQLQTSLQKTDSESKK</sequence>
<proteinExistence type="predicted"/>
<evidence type="ECO:0000256" key="1">
    <source>
        <dbReference type="SAM" id="SignalP"/>
    </source>
</evidence>
<organism evidence="2 3">
    <name type="scientific">Permianibacter aggregans</name>
    <dbReference type="NCBI Taxonomy" id="1510150"/>
    <lineage>
        <taxon>Bacteria</taxon>
        <taxon>Pseudomonadati</taxon>
        <taxon>Pseudomonadota</taxon>
        <taxon>Gammaproteobacteria</taxon>
        <taxon>Pseudomonadales</taxon>
        <taxon>Pseudomonadaceae</taxon>
        <taxon>Permianibacter</taxon>
    </lineage>
</organism>
<protein>
    <submittedName>
        <fullName evidence="2">Uncharacterized protein</fullName>
    </submittedName>
</protein>
<comment type="caution">
    <text evidence="2">The sequence shown here is derived from an EMBL/GenBank/DDBJ whole genome shotgun (WGS) entry which is preliminary data.</text>
</comment>
<dbReference type="RefSeq" id="WP_133592406.1">
    <property type="nucleotide sequence ID" value="NZ_CP037953.1"/>
</dbReference>
<dbReference type="AlphaFoldDB" id="A0A4R6UHI2"/>
<keyword evidence="1" id="KW-0732">Signal</keyword>
<dbReference type="OrthoDB" id="5397661at2"/>
<dbReference type="EMBL" id="SNYM01000017">
    <property type="protein sequence ID" value="TDQ45822.1"/>
    <property type="molecule type" value="Genomic_DNA"/>
</dbReference>
<reference evidence="2 3" key="1">
    <citation type="submission" date="2019-03" db="EMBL/GenBank/DDBJ databases">
        <title>Genomic Encyclopedia of Type Strains, Phase IV (KMG-IV): sequencing the most valuable type-strain genomes for metagenomic binning, comparative biology and taxonomic classification.</title>
        <authorList>
            <person name="Goeker M."/>
        </authorList>
    </citation>
    <scope>NUCLEOTIDE SEQUENCE [LARGE SCALE GENOMIC DNA]</scope>
    <source>
        <strain evidence="2 3">DSM 103792</strain>
    </source>
</reference>
<name>A0A4R6UHI2_9GAMM</name>
<gene>
    <name evidence="2" type="ORF">EV696_11755</name>
</gene>
<feature type="signal peptide" evidence="1">
    <location>
        <begin position="1"/>
        <end position="17"/>
    </location>
</feature>
<keyword evidence="3" id="KW-1185">Reference proteome</keyword>
<evidence type="ECO:0000313" key="2">
    <source>
        <dbReference type="EMBL" id="TDQ45822.1"/>
    </source>
</evidence>
<dbReference type="Proteomes" id="UP000295375">
    <property type="component" value="Unassembled WGS sequence"/>
</dbReference>
<accession>A0A4R6UHI2</accession>
<evidence type="ECO:0000313" key="3">
    <source>
        <dbReference type="Proteomes" id="UP000295375"/>
    </source>
</evidence>
<feature type="chain" id="PRO_5020863797" evidence="1">
    <location>
        <begin position="18"/>
        <end position="117"/>
    </location>
</feature>